<evidence type="ECO:0000256" key="3">
    <source>
        <dbReference type="PIRNR" id="PIRNR005546"/>
    </source>
</evidence>
<dbReference type="Gene3D" id="2.60.40.1260">
    <property type="entry name" value="Lamin Tail domain"/>
    <property type="match status" value="1"/>
</dbReference>
<keyword evidence="1 3" id="KW-0403">Intermediate filament</keyword>
<evidence type="ECO:0000256" key="1">
    <source>
        <dbReference type="ARBA" id="ARBA00022754"/>
    </source>
</evidence>
<dbReference type="PROSITE" id="PS51842">
    <property type="entry name" value="IF_ROD_2"/>
    <property type="match status" value="1"/>
</dbReference>
<dbReference type="GO" id="GO:0006998">
    <property type="term" value="P:nuclear envelope organization"/>
    <property type="evidence" value="ECO:0007669"/>
    <property type="project" value="TreeGrafter"/>
</dbReference>
<dbReference type="Gene3D" id="1.20.5.1160">
    <property type="entry name" value="Vasodilator-stimulated phosphoprotein"/>
    <property type="match status" value="2"/>
</dbReference>
<feature type="domain" description="IF rod" evidence="7">
    <location>
        <begin position="87"/>
        <end position="439"/>
    </location>
</feature>
<name>Q95P01_DUGJA</name>
<dbReference type="SUPFAM" id="SSF64593">
    <property type="entry name" value="Intermediate filament protein, coiled coil region"/>
    <property type="match status" value="2"/>
</dbReference>
<sequence length="610" mass="70082">MQTSKTTTSKTNYKTTTNAANIQPISGYRNVVITRTGPAISTAGNQNASSIRTIEMKKSYGVSATPGATSNIVHSGVNNLMNGREKEKNELQELNDRFANYIDKVRSLEDENKRLTDELNDLKDQWGKETARIKALYDSDMSQLRRSLDQAEASKAQLEMKINTLEDLIQEAHVELNDATQLHTADKETIDKMTSTLSDYEHEIGNLRKRLSSLEEEKIRDNKEIIRLKEDINQLKKDLDKETLEHITAHNEVQSLLDQIEFLKKIFESEIRELAALVYKDSSETKDFWRNEMAQALRDIQSEYDKKMEALHFDMEAQYTLKIQEVRTNQSKENVETVQLREENTRLKDQLADMRNRLPELEARNNELERLLELLRREIEEKNRDFDMEKANLRKELMNRQSELESILIELQILLDAKLSLELEIIAYRKMLEGEEYRVNRKSNSTFNQTGRNIDSMDHITRSTISQQQAVPSTKTQVTSIVKGEMSAKTSFQRTAKGNVTIQECSADGKFIILENTGSQDEDISGYILSRNTDNGRIIVKHVISPKSILEPTGKNRYYKIWARGNKPQGSNDAECSESNWGYGAHIVTTLQNSKGEEKATHTQRTVYQL</sequence>
<dbReference type="SMR" id="Q95P01"/>
<dbReference type="PROSITE" id="PS00226">
    <property type="entry name" value="IF_ROD_1"/>
    <property type="match status" value="1"/>
</dbReference>
<feature type="domain" description="LTD" evidence="6">
    <location>
        <begin position="488"/>
        <end position="606"/>
    </location>
</feature>
<dbReference type="GO" id="GO:0031507">
    <property type="term" value="P:heterochromatin formation"/>
    <property type="evidence" value="ECO:0007669"/>
    <property type="project" value="TreeGrafter"/>
</dbReference>
<gene>
    <name evidence="8" type="primary">DjIFb</name>
</gene>
<evidence type="ECO:0000256" key="2">
    <source>
        <dbReference type="ARBA" id="ARBA00023054"/>
    </source>
</evidence>
<dbReference type="Pfam" id="PF00932">
    <property type="entry name" value="LTD"/>
    <property type="match status" value="1"/>
</dbReference>
<dbReference type="GO" id="GO:0005882">
    <property type="term" value="C:intermediate filament"/>
    <property type="evidence" value="ECO:0007669"/>
    <property type="project" value="UniProtKB-UniRule"/>
</dbReference>
<accession>Q95P01</accession>
<dbReference type="SMART" id="SM01391">
    <property type="entry name" value="Filament"/>
    <property type="match status" value="1"/>
</dbReference>
<dbReference type="GO" id="GO:0090435">
    <property type="term" value="P:protein localization to nuclear envelope"/>
    <property type="evidence" value="ECO:0007669"/>
    <property type="project" value="TreeGrafter"/>
</dbReference>
<dbReference type="PROSITE" id="PS51841">
    <property type="entry name" value="LTD"/>
    <property type="match status" value="1"/>
</dbReference>
<dbReference type="GO" id="GO:0005200">
    <property type="term" value="F:structural constituent of cytoskeleton"/>
    <property type="evidence" value="ECO:0007669"/>
    <property type="project" value="TreeGrafter"/>
</dbReference>
<dbReference type="EMBL" id="AB056871">
    <property type="protein sequence ID" value="BAB64909.1"/>
    <property type="molecule type" value="mRNA"/>
</dbReference>
<dbReference type="InterPro" id="IPR001322">
    <property type="entry name" value="Lamin_tail_dom"/>
</dbReference>
<dbReference type="PIRSF" id="PIRSF005546">
    <property type="entry name" value="Intermed_filamnt_Ifb-2"/>
    <property type="match status" value="1"/>
</dbReference>
<evidence type="ECO:0000256" key="4">
    <source>
        <dbReference type="RuleBase" id="RU000685"/>
    </source>
</evidence>
<dbReference type="PANTHER" id="PTHR45721:SF12">
    <property type="entry name" value="INTERMEDIATE FILAMENT PROTEIN IFA-1"/>
    <property type="match status" value="1"/>
</dbReference>
<keyword evidence="2 3" id="KW-0175">Coiled coil</keyword>
<dbReference type="InterPro" id="IPR018039">
    <property type="entry name" value="IF_conserved"/>
</dbReference>
<dbReference type="InterPro" id="IPR016451">
    <property type="entry name" value="Intermed_filament_ifa/ifb"/>
</dbReference>
<dbReference type="GO" id="GO:0051664">
    <property type="term" value="P:nuclear pore localization"/>
    <property type="evidence" value="ECO:0007669"/>
    <property type="project" value="TreeGrafter"/>
</dbReference>
<reference evidence="8" key="1">
    <citation type="journal article" date="2002" name="Dev. Genes Evol.">
        <title>The body margin of the planarian Dugesia japonica: characterization by the expression of an intermediate filament gene.</title>
        <authorList>
            <person name="Tazaki A."/>
            <person name="Kato K."/>
            <person name="Orii H."/>
            <person name="Agata K."/>
            <person name="Watanabe K."/>
        </authorList>
    </citation>
    <scope>NUCLEOTIDE SEQUENCE</scope>
    <source>
        <strain evidence="8">GI</strain>
    </source>
</reference>
<evidence type="ECO:0000259" key="6">
    <source>
        <dbReference type="PROSITE" id="PS51841"/>
    </source>
</evidence>
<evidence type="ECO:0000313" key="8">
    <source>
        <dbReference type="EMBL" id="BAB64910.1"/>
    </source>
</evidence>
<comment type="similarity">
    <text evidence="3 4">Belongs to the intermediate filament family.</text>
</comment>
<feature type="coiled-coil region" evidence="5">
    <location>
        <begin position="77"/>
        <end position="245"/>
    </location>
</feature>
<dbReference type="GO" id="GO:0005652">
    <property type="term" value="C:nuclear lamina"/>
    <property type="evidence" value="ECO:0007669"/>
    <property type="project" value="TreeGrafter"/>
</dbReference>
<dbReference type="PANTHER" id="PTHR45721">
    <property type="entry name" value="LAMIN DM0-RELATED"/>
    <property type="match status" value="1"/>
</dbReference>
<evidence type="ECO:0000259" key="7">
    <source>
        <dbReference type="PROSITE" id="PS51842"/>
    </source>
</evidence>
<dbReference type="Gene3D" id="1.20.5.170">
    <property type="match status" value="1"/>
</dbReference>
<feature type="coiled-coil region" evidence="5">
    <location>
        <begin position="337"/>
        <end position="410"/>
    </location>
</feature>
<organism evidence="8">
    <name type="scientific">Dugesia japonica</name>
    <name type="common">Planarian</name>
    <dbReference type="NCBI Taxonomy" id="6161"/>
    <lineage>
        <taxon>Eukaryota</taxon>
        <taxon>Metazoa</taxon>
        <taxon>Spiralia</taxon>
        <taxon>Lophotrochozoa</taxon>
        <taxon>Platyhelminthes</taxon>
        <taxon>Rhabditophora</taxon>
        <taxon>Seriata</taxon>
        <taxon>Tricladida</taxon>
        <taxon>Continenticola</taxon>
        <taxon>Geoplanoidea</taxon>
        <taxon>Dugesiidae</taxon>
        <taxon>Dugesia</taxon>
    </lineage>
</organism>
<dbReference type="InterPro" id="IPR039008">
    <property type="entry name" value="IF_rod_dom"/>
</dbReference>
<evidence type="ECO:0000256" key="5">
    <source>
        <dbReference type="SAM" id="Coils"/>
    </source>
</evidence>
<dbReference type="SUPFAM" id="SSF74853">
    <property type="entry name" value="Lamin A/C globular tail domain"/>
    <property type="match status" value="1"/>
</dbReference>
<dbReference type="Pfam" id="PF00038">
    <property type="entry name" value="Filament"/>
    <property type="match status" value="1"/>
</dbReference>
<dbReference type="InterPro" id="IPR036415">
    <property type="entry name" value="Lamin_tail_dom_sf"/>
</dbReference>
<dbReference type="EMBL" id="AB056872">
    <property type="protein sequence ID" value="BAB64910.1"/>
    <property type="molecule type" value="Genomic_DNA"/>
</dbReference>
<dbReference type="GO" id="GO:0007097">
    <property type="term" value="P:nuclear migration"/>
    <property type="evidence" value="ECO:0007669"/>
    <property type="project" value="TreeGrafter"/>
</dbReference>
<proteinExistence type="evidence at transcript level"/>
<protein>
    <submittedName>
        <fullName evidence="8">Intermediate filament b</fullName>
    </submittedName>
</protein>
<dbReference type="AlphaFoldDB" id="Q95P01"/>